<sequence length="538" mass="60001">MELFVSVKELELLTGAAPALTELVLSLLAALRVLSRHEVRRPEQVGAGIEVDGNDRRDVCCIKSVTRRQRIEKMVRGVLRAVGKKAAARCAGHAGVSTTSQSTVGRMAGVAALERLEMRPYRRQASATSTLGMAAMALAVAAAASDRDNETHAEAKQLILGAAVIGAEGEETSTKLRGGRRLLLKQRSKHQAKMEEVDLMKTHLDEYKQRREAIDSLRTRFNMYASKSVDAGDGRRVKALTFTDFLHSFVLPQFHLHSPRPDLTYSCDFVGDANGLITYEECYLLVHLLQIPKEHFDVAFCMFDLDGDGSVDKAEFCAVIENLLRVIIPRESGEEAPISAEDTLPRLTKFLFGRFGKTITAKDLEAALDVLRQQILRAEFDLYATVNPLTKQQTMSVHDFALTLISCFDPEKLPPYLDRVQELNASDGVVMWDEFFAFHFNVQCNLPDIKLAFELTGADEITEADFVRAAHVVSGVELSSPVVQLAFRIFDENANGTLDHSELFKILEMRNTVQLKQEFDSGSRLEKLWHCVKARDKN</sequence>
<keyword evidence="8" id="KW-0472">Membrane</keyword>
<keyword evidence="5" id="KW-0677">Repeat</keyword>
<feature type="domain" description="EF-hand" evidence="9">
    <location>
        <begin position="291"/>
        <end position="326"/>
    </location>
</feature>
<organism evidence="10 11">
    <name type="scientific">Phytophthora cactorum</name>
    <dbReference type="NCBI Taxonomy" id="29920"/>
    <lineage>
        <taxon>Eukaryota</taxon>
        <taxon>Sar</taxon>
        <taxon>Stramenopiles</taxon>
        <taxon>Oomycota</taxon>
        <taxon>Peronosporomycetes</taxon>
        <taxon>Peronosporales</taxon>
        <taxon>Peronosporaceae</taxon>
        <taxon>Phytophthora</taxon>
    </lineage>
</organism>
<evidence type="ECO:0000256" key="7">
    <source>
        <dbReference type="ARBA" id="ARBA00023128"/>
    </source>
</evidence>
<dbReference type="InterPro" id="IPR002048">
    <property type="entry name" value="EF_hand_dom"/>
</dbReference>
<dbReference type="GO" id="GO:0051560">
    <property type="term" value="P:mitochondrial calcium ion homeostasis"/>
    <property type="evidence" value="ECO:0007669"/>
    <property type="project" value="TreeGrafter"/>
</dbReference>
<proteinExistence type="predicted"/>
<evidence type="ECO:0000259" key="9">
    <source>
        <dbReference type="PROSITE" id="PS50222"/>
    </source>
</evidence>
<keyword evidence="3" id="KW-0106">Calcium</keyword>
<evidence type="ECO:0000256" key="8">
    <source>
        <dbReference type="ARBA" id="ARBA00023136"/>
    </source>
</evidence>
<evidence type="ECO:0000256" key="1">
    <source>
        <dbReference type="ARBA" id="ARBA00004273"/>
    </source>
</evidence>
<evidence type="ECO:0000256" key="2">
    <source>
        <dbReference type="ARBA" id="ARBA00022448"/>
    </source>
</evidence>
<keyword evidence="2" id="KW-0813">Transport</keyword>
<gene>
    <name evidence="10" type="ORF">JG687_00003101</name>
</gene>
<evidence type="ECO:0000313" key="11">
    <source>
        <dbReference type="Proteomes" id="UP000688947"/>
    </source>
</evidence>
<feature type="domain" description="EF-hand" evidence="9">
    <location>
        <begin position="478"/>
        <end position="513"/>
    </location>
</feature>
<keyword evidence="6" id="KW-0406">Ion transport</keyword>
<evidence type="ECO:0000256" key="4">
    <source>
        <dbReference type="ARBA" id="ARBA00022723"/>
    </source>
</evidence>
<dbReference type="GO" id="GO:0005509">
    <property type="term" value="F:calcium ion binding"/>
    <property type="evidence" value="ECO:0007669"/>
    <property type="project" value="InterPro"/>
</dbReference>
<dbReference type="PROSITE" id="PS00018">
    <property type="entry name" value="EF_HAND_1"/>
    <property type="match status" value="2"/>
</dbReference>
<keyword evidence="3" id="KW-0109">Calcium transport</keyword>
<evidence type="ECO:0000313" key="10">
    <source>
        <dbReference type="EMBL" id="KAG6969603.1"/>
    </source>
</evidence>
<dbReference type="PANTHER" id="PTHR12294:SF1">
    <property type="entry name" value="CALCIUM UPTAKE PROTEIN 1, MITOCHONDRIAL"/>
    <property type="match status" value="1"/>
</dbReference>
<dbReference type="PANTHER" id="PTHR12294">
    <property type="entry name" value="EF HAND DOMAIN FAMILY A1,A2-RELATED"/>
    <property type="match status" value="1"/>
</dbReference>
<keyword evidence="4" id="KW-0479">Metal-binding</keyword>
<dbReference type="GO" id="GO:0036444">
    <property type="term" value="P:calcium import into the mitochondrion"/>
    <property type="evidence" value="ECO:0007669"/>
    <property type="project" value="TreeGrafter"/>
</dbReference>
<protein>
    <recommendedName>
        <fullName evidence="9">EF-hand domain-containing protein</fullName>
    </recommendedName>
</protein>
<dbReference type="AlphaFoldDB" id="A0A8T1UWK7"/>
<dbReference type="SMART" id="SM00054">
    <property type="entry name" value="EFh"/>
    <property type="match status" value="2"/>
</dbReference>
<evidence type="ECO:0000256" key="3">
    <source>
        <dbReference type="ARBA" id="ARBA00022568"/>
    </source>
</evidence>
<dbReference type="InterPro" id="IPR018247">
    <property type="entry name" value="EF_Hand_1_Ca_BS"/>
</dbReference>
<dbReference type="PROSITE" id="PS50222">
    <property type="entry name" value="EF_HAND_2"/>
    <property type="match status" value="2"/>
</dbReference>
<dbReference type="OrthoDB" id="186625at2759"/>
<dbReference type="InterPro" id="IPR039800">
    <property type="entry name" value="MICU1/2/3"/>
</dbReference>
<dbReference type="GO" id="GO:1990246">
    <property type="term" value="C:uniplex complex"/>
    <property type="evidence" value="ECO:0007669"/>
    <property type="project" value="TreeGrafter"/>
</dbReference>
<name>A0A8T1UWK7_9STRA</name>
<dbReference type="EMBL" id="JAENGZ010000092">
    <property type="protein sequence ID" value="KAG6969603.1"/>
    <property type="molecule type" value="Genomic_DNA"/>
</dbReference>
<comment type="subcellular location">
    <subcellularLocation>
        <location evidence="1">Mitochondrion inner membrane</location>
    </subcellularLocation>
</comment>
<dbReference type="VEuPathDB" id="FungiDB:PC110_g6894"/>
<dbReference type="Pfam" id="PF13833">
    <property type="entry name" value="EF-hand_8"/>
    <property type="match status" value="2"/>
</dbReference>
<accession>A0A8T1UWK7</accession>
<evidence type="ECO:0000256" key="5">
    <source>
        <dbReference type="ARBA" id="ARBA00022737"/>
    </source>
</evidence>
<evidence type="ECO:0000256" key="6">
    <source>
        <dbReference type="ARBA" id="ARBA00023065"/>
    </source>
</evidence>
<reference evidence="10" key="1">
    <citation type="submission" date="2021-01" db="EMBL/GenBank/DDBJ databases">
        <title>Phytophthora aleatoria, a newly-described species from Pinus radiata is distinct from Phytophthora cactorum isolates based on comparative genomics.</title>
        <authorList>
            <person name="Mcdougal R."/>
            <person name="Panda P."/>
            <person name="Williams N."/>
            <person name="Studholme D.J."/>
        </authorList>
    </citation>
    <scope>NUCLEOTIDE SEQUENCE</scope>
    <source>
        <strain evidence="10">NZFS 3830</strain>
    </source>
</reference>
<keyword evidence="7" id="KW-0496">Mitochondrion</keyword>
<comment type="caution">
    <text evidence="10">The sequence shown here is derived from an EMBL/GenBank/DDBJ whole genome shotgun (WGS) entry which is preliminary data.</text>
</comment>
<dbReference type="Proteomes" id="UP000688947">
    <property type="component" value="Unassembled WGS sequence"/>
</dbReference>